<reference evidence="2 3" key="1">
    <citation type="journal article" date="2022" name="Nat. Plants">
        <title>Genomes of leafy and leafless Platanthera orchids illuminate the evolution of mycoheterotrophy.</title>
        <authorList>
            <person name="Li M.H."/>
            <person name="Liu K.W."/>
            <person name="Li Z."/>
            <person name="Lu H.C."/>
            <person name="Ye Q.L."/>
            <person name="Zhang D."/>
            <person name="Wang J.Y."/>
            <person name="Li Y.F."/>
            <person name="Zhong Z.M."/>
            <person name="Liu X."/>
            <person name="Yu X."/>
            <person name="Liu D.K."/>
            <person name="Tu X.D."/>
            <person name="Liu B."/>
            <person name="Hao Y."/>
            <person name="Liao X.Y."/>
            <person name="Jiang Y.T."/>
            <person name="Sun W.H."/>
            <person name="Chen J."/>
            <person name="Chen Y.Q."/>
            <person name="Ai Y."/>
            <person name="Zhai J.W."/>
            <person name="Wu S.S."/>
            <person name="Zhou Z."/>
            <person name="Hsiao Y.Y."/>
            <person name="Wu W.L."/>
            <person name="Chen Y.Y."/>
            <person name="Lin Y.F."/>
            <person name="Hsu J.L."/>
            <person name="Li C.Y."/>
            <person name="Wang Z.W."/>
            <person name="Zhao X."/>
            <person name="Zhong W.Y."/>
            <person name="Ma X.K."/>
            <person name="Ma L."/>
            <person name="Huang J."/>
            <person name="Chen G.Z."/>
            <person name="Huang M.Z."/>
            <person name="Huang L."/>
            <person name="Peng D.H."/>
            <person name="Luo Y.B."/>
            <person name="Zou S.Q."/>
            <person name="Chen S.P."/>
            <person name="Lan S."/>
            <person name="Tsai W.C."/>
            <person name="Van de Peer Y."/>
            <person name="Liu Z.J."/>
        </authorList>
    </citation>
    <scope>NUCLEOTIDE SEQUENCE [LARGE SCALE GENOMIC DNA]</scope>
    <source>
        <strain evidence="2">Lor288</strain>
    </source>
</reference>
<proteinExistence type="predicted"/>
<organism evidence="2 3">
    <name type="scientific">Platanthera guangdongensis</name>
    <dbReference type="NCBI Taxonomy" id="2320717"/>
    <lineage>
        <taxon>Eukaryota</taxon>
        <taxon>Viridiplantae</taxon>
        <taxon>Streptophyta</taxon>
        <taxon>Embryophyta</taxon>
        <taxon>Tracheophyta</taxon>
        <taxon>Spermatophyta</taxon>
        <taxon>Magnoliopsida</taxon>
        <taxon>Liliopsida</taxon>
        <taxon>Asparagales</taxon>
        <taxon>Orchidaceae</taxon>
        <taxon>Orchidoideae</taxon>
        <taxon>Orchideae</taxon>
        <taxon>Orchidinae</taxon>
        <taxon>Platanthera</taxon>
    </lineage>
</organism>
<dbReference type="PIRSF" id="PIRSF015417">
    <property type="entry name" value="T31B5_30_vWA"/>
    <property type="match status" value="1"/>
</dbReference>
<evidence type="ECO:0000259" key="1">
    <source>
        <dbReference type="Pfam" id="PF25043"/>
    </source>
</evidence>
<dbReference type="InterPro" id="IPR056690">
    <property type="entry name" value="DUF7788"/>
</dbReference>
<dbReference type="InterPro" id="IPR011205">
    <property type="entry name" value="UCP015417_vWA"/>
</dbReference>
<dbReference type="PANTHER" id="PTHR31373:SF27">
    <property type="entry name" value="TROVE DOMAIN-CONTAINING PROTEIN"/>
    <property type="match status" value="1"/>
</dbReference>
<protein>
    <recommendedName>
        <fullName evidence="1">DUF7788 domain-containing protein</fullName>
    </recommendedName>
</protein>
<dbReference type="Pfam" id="PF25043">
    <property type="entry name" value="DUF7788"/>
    <property type="match status" value="1"/>
</dbReference>
<keyword evidence="3" id="KW-1185">Reference proteome</keyword>
<evidence type="ECO:0000313" key="3">
    <source>
        <dbReference type="Proteomes" id="UP001412067"/>
    </source>
</evidence>
<accession>A0ABR2MMX0</accession>
<dbReference type="PANTHER" id="PTHR31373">
    <property type="entry name" value="OS06G0652100 PROTEIN"/>
    <property type="match status" value="1"/>
</dbReference>
<gene>
    <name evidence="2" type="ORF">KSP40_PGU014780</name>
</gene>
<comment type="caution">
    <text evidence="2">The sequence shown here is derived from an EMBL/GenBank/DDBJ whole genome shotgun (WGS) entry which is preliminary data.</text>
</comment>
<sequence length="138" mass="15471">MLVSELSDEPWKGRVITFSKNPQLHKIQGTTIKEKMIFVEKMEWGMNTDFQKVFDRLLEVAEYREAGYGAAIPEIVFWNLRHSGSVPVPSSRPGVALVSGFSKNLMKIFIDGDGVISPMAVMEMAIAGDAYKNLKVFD</sequence>
<dbReference type="Proteomes" id="UP001412067">
    <property type="component" value="Unassembled WGS sequence"/>
</dbReference>
<feature type="domain" description="DUF7788" evidence="1">
    <location>
        <begin position="1"/>
        <end position="61"/>
    </location>
</feature>
<name>A0ABR2MMX0_9ASPA</name>
<evidence type="ECO:0000313" key="2">
    <source>
        <dbReference type="EMBL" id="KAK8965537.1"/>
    </source>
</evidence>
<dbReference type="EMBL" id="JBBWWR010000006">
    <property type="protein sequence ID" value="KAK8965537.1"/>
    <property type="molecule type" value="Genomic_DNA"/>
</dbReference>